<comment type="caution">
    <text evidence="2">The sequence shown here is derived from an EMBL/GenBank/DDBJ whole genome shotgun (WGS) entry which is preliminary data.</text>
</comment>
<gene>
    <name evidence="2" type="primary">ga24360</name>
    <name evidence="2" type="ORF">PR202_ga24360</name>
</gene>
<proteinExistence type="predicted"/>
<evidence type="ECO:0000313" key="2">
    <source>
        <dbReference type="EMBL" id="GJN06612.1"/>
    </source>
</evidence>
<reference evidence="2" key="2">
    <citation type="submission" date="2021-12" db="EMBL/GenBank/DDBJ databases">
        <title>Resequencing data analysis of finger millet.</title>
        <authorList>
            <person name="Hatakeyama M."/>
            <person name="Aluri S."/>
            <person name="Balachadran M.T."/>
            <person name="Sivarajan S.R."/>
            <person name="Poveda L."/>
            <person name="Shimizu-Inatsugi R."/>
            <person name="Schlapbach R."/>
            <person name="Sreeman S.M."/>
            <person name="Shimizu K.K."/>
        </authorList>
    </citation>
    <scope>NUCLEOTIDE SEQUENCE</scope>
</reference>
<organism evidence="2 3">
    <name type="scientific">Eleusine coracana subsp. coracana</name>
    <dbReference type="NCBI Taxonomy" id="191504"/>
    <lineage>
        <taxon>Eukaryota</taxon>
        <taxon>Viridiplantae</taxon>
        <taxon>Streptophyta</taxon>
        <taxon>Embryophyta</taxon>
        <taxon>Tracheophyta</taxon>
        <taxon>Spermatophyta</taxon>
        <taxon>Magnoliopsida</taxon>
        <taxon>Liliopsida</taxon>
        <taxon>Poales</taxon>
        <taxon>Poaceae</taxon>
        <taxon>PACMAD clade</taxon>
        <taxon>Chloridoideae</taxon>
        <taxon>Cynodonteae</taxon>
        <taxon>Eleusininae</taxon>
        <taxon>Eleusine</taxon>
    </lineage>
</organism>
<protein>
    <submittedName>
        <fullName evidence="2">Uncharacterized protein</fullName>
    </submittedName>
</protein>
<reference evidence="2" key="1">
    <citation type="journal article" date="2018" name="DNA Res.">
        <title>Multiple hybrid de novo genome assembly of finger millet, an orphan allotetraploid crop.</title>
        <authorList>
            <person name="Hatakeyama M."/>
            <person name="Aluri S."/>
            <person name="Balachadran M.T."/>
            <person name="Sivarajan S.R."/>
            <person name="Patrignani A."/>
            <person name="Gruter S."/>
            <person name="Poveda L."/>
            <person name="Shimizu-Inatsugi R."/>
            <person name="Baeten J."/>
            <person name="Francoijs K.J."/>
            <person name="Nataraja K.N."/>
            <person name="Reddy Y.A.N."/>
            <person name="Phadnis S."/>
            <person name="Ravikumar R.L."/>
            <person name="Schlapbach R."/>
            <person name="Sreeman S.M."/>
            <person name="Shimizu K.K."/>
        </authorList>
    </citation>
    <scope>NUCLEOTIDE SEQUENCE</scope>
</reference>
<dbReference type="Proteomes" id="UP001054889">
    <property type="component" value="Unassembled WGS sequence"/>
</dbReference>
<accession>A0AAV5D916</accession>
<feature type="region of interest" description="Disordered" evidence="1">
    <location>
        <begin position="1"/>
        <end position="56"/>
    </location>
</feature>
<feature type="compositionally biased region" description="Low complexity" evidence="1">
    <location>
        <begin position="11"/>
        <end position="26"/>
    </location>
</feature>
<sequence>MFMPQQYETRGLSGQQASSAQWGQGLESIKTPPHHDRRRNFSGYSVHDNGPELRDLTRRMDDLDVRTWEMQKTLATHAQTTREWQQHSDDQFHNLHEQLRAHHDYTTTVALAVDDNDHKHGGL</sequence>
<dbReference type="AlphaFoldDB" id="A0AAV5D916"/>
<keyword evidence="3" id="KW-1185">Reference proteome</keyword>
<name>A0AAV5D916_ELECO</name>
<evidence type="ECO:0000256" key="1">
    <source>
        <dbReference type="SAM" id="MobiDB-lite"/>
    </source>
</evidence>
<evidence type="ECO:0000313" key="3">
    <source>
        <dbReference type="Proteomes" id="UP001054889"/>
    </source>
</evidence>
<dbReference type="EMBL" id="BQKI01000013">
    <property type="protein sequence ID" value="GJN06612.1"/>
    <property type="molecule type" value="Genomic_DNA"/>
</dbReference>